<dbReference type="NCBIfam" id="TIGR00254">
    <property type="entry name" value="GGDEF"/>
    <property type="match status" value="1"/>
</dbReference>
<dbReference type="InterPro" id="IPR001610">
    <property type="entry name" value="PAC"/>
</dbReference>
<proteinExistence type="predicted"/>
<dbReference type="InterPro" id="IPR000700">
    <property type="entry name" value="PAS-assoc_C"/>
</dbReference>
<dbReference type="Pfam" id="PF08447">
    <property type="entry name" value="PAS_3"/>
    <property type="match status" value="2"/>
</dbReference>
<dbReference type="OrthoDB" id="9814202at2"/>
<evidence type="ECO:0000259" key="1">
    <source>
        <dbReference type="PROSITE" id="PS50113"/>
    </source>
</evidence>
<dbReference type="PANTHER" id="PTHR44757:SF2">
    <property type="entry name" value="BIOFILM ARCHITECTURE MAINTENANCE PROTEIN MBAA"/>
    <property type="match status" value="1"/>
</dbReference>
<dbReference type="NCBIfam" id="TIGR00229">
    <property type="entry name" value="sensory_box"/>
    <property type="match status" value="2"/>
</dbReference>
<dbReference type="HOGENOM" id="CLU_000445_70_20_5"/>
<dbReference type="CDD" id="cd01948">
    <property type="entry name" value="EAL"/>
    <property type="match status" value="1"/>
</dbReference>
<feature type="domain" description="GGDEF" evidence="3">
    <location>
        <begin position="451"/>
        <end position="585"/>
    </location>
</feature>
<gene>
    <name evidence="4" type="ORF">TM49_14200</name>
</gene>
<dbReference type="Gene3D" id="2.10.70.100">
    <property type="match status" value="1"/>
</dbReference>
<protein>
    <recommendedName>
        <fullName evidence="6">Diguanylate cyclase</fullName>
    </recommendedName>
</protein>
<dbReference type="SUPFAM" id="SSF55785">
    <property type="entry name" value="PYP-like sensor domain (PAS domain)"/>
    <property type="match status" value="2"/>
</dbReference>
<dbReference type="SMART" id="SM00086">
    <property type="entry name" value="PAC"/>
    <property type="match status" value="2"/>
</dbReference>
<feature type="domain" description="PAC" evidence="1">
    <location>
        <begin position="219"/>
        <end position="272"/>
    </location>
</feature>
<dbReference type="InterPro" id="IPR001633">
    <property type="entry name" value="EAL_dom"/>
</dbReference>
<evidence type="ECO:0000259" key="3">
    <source>
        <dbReference type="PROSITE" id="PS50887"/>
    </source>
</evidence>
<dbReference type="CDD" id="cd00130">
    <property type="entry name" value="PAS"/>
    <property type="match status" value="1"/>
</dbReference>
<name>A0A0D5LQR5_MAREN</name>
<organism evidence="4 5">
    <name type="scientific">Martelella endophytica</name>
    <dbReference type="NCBI Taxonomy" id="1486262"/>
    <lineage>
        <taxon>Bacteria</taxon>
        <taxon>Pseudomonadati</taxon>
        <taxon>Pseudomonadota</taxon>
        <taxon>Alphaproteobacteria</taxon>
        <taxon>Hyphomicrobiales</taxon>
        <taxon>Aurantimonadaceae</taxon>
        <taxon>Martelella</taxon>
    </lineage>
</organism>
<dbReference type="InterPro" id="IPR029787">
    <property type="entry name" value="Nucleotide_cyclase"/>
</dbReference>
<dbReference type="InterPro" id="IPR043128">
    <property type="entry name" value="Rev_trsase/Diguanyl_cyclase"/>
</dbReference>
<feature type="domain" description="EAL" evidence="2">
    <location>
        <begin position="594"/>
        <end position="846"/>
    </location>
</feature>
<evidence type="ECO:0000313" key="4">
    <source>
        <dbReference type="EMBL" id="AJY46564.1"/>
    </source>
</evidence>
<feature type="domain" description="PAC" evidence="1">
    <location>
        <begin position="348"/>
        <end position="400"/>
    </location>
</feature>
<dbReference type="Gene3D" id="3.20.20.450">
    <property type="entry name" value="EAL domain"/>
    <property type="match status" value="1"/>
</dbReference>
<sequence length="860" mass="96043">MARDTTSAIIPDDAEVALLALEDIPVAVALIDSSTFEIVSTNANFRKSCTSQSVSGKGVIDCVHPDERSRLRDYLQVVAAGDDAGGALELRFGPDGQVEYPRMFIAATLLSASAEGMPARILLSIIDIVHWKEKETRTAARERLWNYALVSSGLGVWDHDYRAGAYFYSPTWRTIRGLPVNGDLHFSSTTEWLQSIHPDDRDFVAEAIEKQKLGDPRFMNFEYREKHADGHWMWIECRGDAVEFFDDNRPARVVGTDRDISDRKTSEALLTRTRQRLELALKTSQIGVFEHNRSTGDVSVDDRLSEIWGFTDHPETVPFSRFTALIHPDDRHRALEKRLAAGGDDIPVEDEFRIFRESDGALRHVRHLVTSQKNAEGIEYLVGINWDVTEETRLRQDLVTAKQLAEARNFELERARYDVENAALHDYLTALPNRRFLEEELARRIEIESTSGFALMLVDIDAFKLVNNTYGLSGGDSVLNHVAQVLLHVSKHNDFVARIGADEFVLVSSYECGTDALESTARRILLEISKHFEIDGTRCKISACIGVATVEQSVEKTASGLLKESDIAVRRAKSEGPNRIVFFERGLQAAAVASRAPADALIEAVENDAFVPFYQPQYDARTRTLAGVETLARWRRPDGTFGEPGSFIPLAETLNLMTLIDTSILRQALNDYGRLSQLGIAPPRLSLNLSPRRLSDPALIASLQEIDLLPEGRLAFELLESIFLDDQDDVSAYNLREIRRLGIDIDVDDFGTGYTSISGLLKVMPNGLKIARELVLPLVLSREQRAIIKSIVDIGRALDIRVIAEGVETEQHADILTELGCDTLQGFWLARPMPYEALSALLVDENAKPAPPPRTTARKR</sequence>
<dbReference type="Proteomes" id="UP000032611">
    <property type="component" value="Chromosome"/>
</dbReference>
<evidence type="ECO:0000313" key="5">
    <source>
        <dbReference type="Proteomes" id="UP000032611"/>
    </source>
</evidence>
<reference evidence="4 5" key="1">
    <citation type="journal article" date="2015" name="Genome Announc.">
        <title>Complete genome sequence of Martelella endophytica YC6887, which has antifungal activity associated with a halophyte.</title>
        <authorList>
            <person name="Khan A."/>
            <person name="Khan H."/>
            <person name="Chung E.J."/>
            <person name="Hossain M.T."/>
            <person name="Chung Y.R."/>
        </authorList>
    </citation>
    <scope>NUCLEOTIDE SEQUENCE [LARGE SCALE GENOMIC DNA]</scope>
    <source>
        <strain evidence="4">YC6887</strain>
    </source>
</reference>
<dbReference type="CDD" id="cd01949">
    <property type="entry name" value="GGDEF"/>
    <property type="match status" value="1"/>
</dbReference>
<dbReference type="SUPFAM" id="SSF141868">
    <property type="entry name" value="EAL domain-like"/>
    <property type="match status" value="1"/>
</dbReference>
<dbReference type="PROSITE" id="PS50887">
    <property type="entry name" value="GGDEF"/>
    <property type="match status" value="1"/>
</dbReference>
<dbReference type="InterPro" id="IPR000160">
    <property type="entry name" value="GGDEF_dom"/>
</dbReference>
<dbReference type="Gene3D" id="3.30.70.270">
    <property type="match status" value="1"/>
</dbReference>
<dbReference type="InterPro" id="IPR035919">
    <property type="entry name" value="EAL_sf"/>
</dbReference>
<dbReference type="AlphaFoldDB" id="A0A0D5LQR5"/>
<dbReference type="SMART" id="SM00267">
    <property type="entry name" value="GGDEF"/>
    <property type="match status" value="1"/>
</dbReference>
<dbReference type="SUPFAM" id="SSF55073">
    <property type="entry name" value="Nucleotide cyclase"/>
    <property type="match status" value="1"/>
</dbReference>
<evidence type="ECO:0000259" key="2">
    <source>
        <dbReference type="PROSITE" id="PS50883"/>
    </source>
</evidence>
<dbReference type="InterPro" id="IPR013655">
    <property type="entry name" value="PAS_fold_3"/>
</dbReference>
<dbReference type="PANTHER" id="PTHR44757">
    <property type="entry name" value="DIGUANYLATE CYCLASE DGCP"/>
    <property type="match status" value="1"/>
</dbReference>
<dbReference type="KEGG" id="mey:TM49_14200"/>
<dbReference type="InterPro" id="IPR035965">
    <property type="entry name" value="PAS-like_dom_sf"/>
</dbReference>
<dbReference type="SMART" id="SM00052">
    <property type="entry name" value="EAL"/>
    <property type="match status" value="1"/>
</dbReference>
<dbReference type="PROSITE" id="PS50113">
    <property type="entry name" value="PAC"/>
    <property type="match status" value="2"/>
</dbReference>
<evidence type="ECO:0008006" key="6">
    <source>
        <dbReference type="Google" id="ProtNLM"/>
    </source>
</evidence>
<dbReference type="Pfam" id="PF00990">
    <property type="entry name" value="GGDEF"/>
    <property type="match status" value="1"/>
</dbReference>
<keyword evidence="5" id="KW-1185">Reference proteome</keyword>
<dbReference type="PATRIC" id="fig|1486262.3.peg.2936"/>
<dbReference type="Gene3D" id="3.30.450.20">
    <property type="entry name" value="PAS domain"/>
    <property type="match status" value="3"/>
</dbReference>
<dbReference type="SMART" id="SM00091">
    <property type="entry name" value="PAS"/>
    <property type="match status" value="3"/>
</dbReference>
<dbReference type="InterPro" id="IPR000014">
    <property type="entry name" value="PAS"/>
</dbReference>
<dbReference type="Pfam" id="PF00563">
    <property type="entry name" value="EAL"/>
    <property type="match status" value="1"/>
</dbReference>
<accession>A0A0D5LQR5</accession>
<dbReference type="STRING" id="1486262.TM49_14200"/>
<dbReference type="RefSeq" id="WP_052699854.1">
    <property type="nucleotide sequence ID" value="NZ_CP010803.1"/>
</dbReference>
<dbReference type="InterPro" id="IPR052155">
    <property type="entry name" value="Biofilm_reg_signaling"/>
</dbReference>
<dbReference type="PROSITE" id="PS50883">
    <property type="entry name" value="EAL"/>
    <property type="match status" value="1"/>
</dbReference>
<dbReference type="EMBL" id="CP010803">
    <property type="protein sequence ID" value="AJY46564.1"/>
    <property type="molecule type" value="Genomic_DNA"/>
</dbReference>